<reference evidence="1" key="1">
    <citation type="submission" date="2021-06" db="EMBL/GenBank/DDBJ databases">
        <authorList>
            <person name="Kallberg Y."/>
            <person name="Tangrot J."/>
            <person name="Rosling A."/>
        </authorList>
    </citation>
    <scope>NUCLEOTIDE SEQUENCE</scope>
    <source>
        <strain evidence="1">MA461A</strain>
    </source>
</reference>
<evidence type="ECO:0000313" key="1">
    <source>
        <dbReference type="EMBL" id="CAG8783668.1"/>
    </source>
</evidence>
<keyword evidence="2" id="KW-1185">Reference proteome</keyword>
<organism evidence="1 2">
    <name type="scientific">Racocetra persica</name>
    <dbReference type="NCBI Taxonomy" id="160502"/>
    <lineage>
        <taxon>Eukaryota</taxon>
        <taxon>Fungi</taxon>
        <taxon>Fungi incertae sedis</taxon>
        <taxon>Mucoromycota</taxon>
        <taxon>Glomeromycotina</taxon>
        <taxon>Glomeromycetes</taxon>
        <taxon>Diversisporales</taxon>
        <taxon>Gigasporaceae</taxon>
        <taxon>Racocetra</taxon>
    </lineage>
</organism>
<evidence type="ECO:0000313" key="2">
    <source>
        <dbReference type="Proteomes" id="UP000789920"/>
    </source>
</evidence>
<gene>
    <name evidence="1" type="ORF">RPERSI_LOCUS17971</name>
</gene>
<feature type="non-terminal residue" evidence="1">
    <location>
        <position position="193"/>
    </location>
</feature>
<dbReference type="Proteomes" id="UP000789920">
    <property type="component" value="Unassembled WGS sequence"/>
</dbReference>
<dbReference type="EMBL" id="CAJVQC010046824">
    <property type="protein sequence ID" value="CAG8783668.1"/>
    <property type="molecule type" value="Genomic_DNA"/>
</dbReference>
<name>A0ACA9RB73_9GLOM</name>
<proteinExistence type="predicted"/>
<accession>A0ACA9RB73</accession>
<sequence length="193" mass="22256">METSTLTGIFWMSPEQVILWHKFGDSIGHDNIARTNRYHIPLSLFVVLDDNIKLRIVAQALISDKMTESYQWNELIATYPTSTSFVESQNACIKCAIESSNISFYELGNILIDNFEDKQKQIKYEAQIKNISLTNTVTIFPQIKPNVIWFLINQMKESIFYTAYHSNVKEIKGSPVTNPSENENFENESDNLF</sequence>
<protein>
    <submittedName>
        <fullName evidence="1">16561_t:CDS:1</fullName>
    </submittedName>
</protein>
<comment type="caution">
    <text evidence="1">The sequence shown here is derived from an EMBL/GenBank/DDBJ whole genome shotgun (WGS) entry which is preliminary data.</text>
</comment>